<keyword evidence="4" id="KW-0234">DNA repair</keyword>
<evidence type="ECO:0000256" key="1">
    <source>
        <dbReference type="ARBA" id="ARBA00000086"/>
    </source>
</evidence>
<dbReference type="SMART" id="SM00478">
    <property type="entry name" value="ENDO3c"/>
    <property type="match status" value="1"/>
</dbReference>
<feature type="domain" description="HhH-GPD" evidence="5">
    <location>
        <begin position="50"/>
        <end position="209"/>
    </location>
</feature>
<keyword evidence="7" id="KW-1185">Reference proteome</keyword>
<comment type="catalytic activity">
    <reaction evidence="1">
        <text>Hydrolysis of alkylated DNA, releasing 3-methyladenine, 3-methylguanine, 7-methylguanine and 7-methyladenine.</text>
        <dbReference type="EC" id="3.2.2.21"/>
    </reaction>
</comment>
<evidence type="ECO:0000313" key="7">
    <source>
        <dbReference type="Proteomes" id="UP000192486"/>
    </source>
</evidence>
<evidence type="ECO:0000256" key="2">
    <source>
        <dbReference type="ARBA" id="ARBA00012000"/>
    </source>
</evidence>
<dbReference type="EC" id="3.2.2.21" evidence="2"/>
<accession>A0ABN4YUK1</accession>
<reference evidence="6 7" key="1">
    <citation type="submission" date="2016-04" db="EMBL/GenBank/DDBJ databases">
        <title>Comparative Genomics and Epigenetics of Sporosarcina ureae.</title>
        <authorList>
            <person name="Oliver A.S."/>
            <person name="Cooper K.K."/>
        </authorList>
    </citation>
    <scope>NUCLEOTIDE SEQUENCE [LARGE SCALE GENOMIC DNA]</scope>
    <source>
        <strain evidence="6 7">S204</strain>
    </source>
</reference>
<dbReference type="PANTHER" id="PTHR43003">
    <property type="entry name" value="DNA-3-METHYLADENINE GLYCOSYLASE"/>
    <property type="match status" value="1"/>
</dbReference>
<dbReference type="InterPro" id="IPR011257">
    <property type="entry name" value="DNA_glycosylase"/>
</dbReference>
<protein>
    <recommendedName>
        <fullName evidence="2">DNA-3-methyladenine glycosylase II</fullName>
        <ecNumber evidence="2">3.2.2.21</ecNumber>
    </recommendedName>
</protein>
<dbReference type="Pfam" id="PF00730">
    <property type="entry name" value="HhH-GPD"/>
    <property type="match status" value="1"/>
</dbReference>
<evidence type="ECO:0000259" key="5">
    <source>
        <dbReference type="SMART" id="SM00478"/>
    </source>
</evidence>
<name>A0ABN4YUK1_SPOUR</name>
<dbReference type="SUPFAM" id="SSF48150">
    <property type="entry name" value="DNA-glycosylase"/>
    <property type="match status" value="1"/>
</dbReference>
<proteinExistence type="predicted"/>
<dbReference type="CDD" id="cd00056">
    <property type="entry name" value="ENDO3c"/>
    <property type="match status" value="1"/>
</dbReference>
<dbReference type="Gene3D" id="1.10.340.30">
    <property type="entry name" value="Hypothetical protein, domain 2"/>
    <property type="match status" value="1"/>
</dbReference>
<sequence length="224" mass="25380">MEMLHITTQNPAVQSICAKDPKLKQLISLIGDIDIPLRTDYLSSIVRSMIGQQISVNAASAIYARLLDLLGGHITVDGLIMTSKEELREVGLTMRKAEYVKDLADKIVNRDLDLHHIAAYDDDAILQQLIHVKGIGKWTAEMFLILSLGRPDVLAVDDIGIQRAAQWLYGVEKSERRQLLIEKSPLWAPERSIASHYLWEAIHVGFVQDFKSLEELIEMRNKRK</sequence>
<evidence type="ECO:0000313" key="6">
    <source>
        <dbReference type="EMBL" id="ARF15520.1"/>
    </source>
</evidence>
<evidence type="ECO:0000256" key="3">
    <source>
        <dbReference type="ARBA" id="ARBA00022763"/>
    </source>
</evidence>
<dbReference type="Proteomes" id="UP000192486">
    <property type="component" value="Chromosome"/>
</dbReference>
<evidence type="ECO:0000256" key="4">
    <source>
        <dbReference type="ARBA" id="ARBA00023204"/>
    </source>
</evidence>
<keyword evidence="3" id="KW-0227">DNA damage</keyword>
<dbReference type="Gene3D" id="1.10.1670.40">
    <property type="match status" value="1"/>
</dbReference>
<organism evidence="6 7">
    <name type="scientific">Sporosarcina ureae</name>
    <dbReference type="NCBI Taxonomy" id="1571"/>
    <lineage>
        <taxon>Bacteria</taxon>
        <taxon>Bacillati</taxon>
        <taxon>Bacillota</taxon>
        <taxon>Bacilli</taxon>
        <taxon>Bacillales</taxon>
        <taxon>Caryophanaceae</taxon>
        <taxon>Sporosarcina</taxon>
    </lineage>
</organism>
<dbReference type="InterPro" id="IPR051912">
    <property type="entry name" value="Alkylbase_DNA_Glycosylase/TA"/>
</dbReference>
<dbReference type="EMBL" id="CP015108">
    <property type="protein sequence ID" value="ARF15520.1"/>
    <property type="molecule type" value="Genomic_DNA"/>
</dbReference>
<dbReference type="PANTHER" id="PTHR43003:SF5">
    <property type="entry name" value="DNA-3-METHYLADENINE GLYCOSYLASE"/>
    <property type="match status" value="1"/>
</dbReference>
<dbReference type="InterPro" id="IPR003265">
    <property type="entry name" value="HhH-GPD_domain"/>
</dbReference>
<gene>
    <name evidence="6" type="ORF">SporoS204_15955</name>
</gene>